<dbReference type="InterPro" id="IPR036249">
    <property type="entry name" value="Thioredoxin-like_sf"/>
</dbReference>
<organism evidence="2">
    <name type="scientific">Ignavibacterium album</name>
    <dbReference type="NCBI Taxonomy" id="591197"/>
    <lineage>
        <taxon>Bacteria</taxon>
        <taxon>Pseudomonadati</taxon>
        <taxon>Ignavibacteriota</taxon>
        <taxon>Ignavibacteria</taxon>
        <taxon>Ignavibacteriales</taxon>
        <taxon>Ignavibacteriaceae</taxon>
        <taxon>Ignavibacterium</taxon>
    </lineage>
</organism>
<dbReference type="InterPro" id="IPR012341">
    <property type="entry name" value="6hp_glycosidase-like_sf"/>
</dbReference>
<reference evidence="2" key="1">
    <citation type="journal article" date="2020" name="mSystems">
        <title>Genome- and Community-Level Interaction Insights into Carbon Utilization and Element Cycling Functions of Hydrothermarchaeota in Hydrothermal Sediment.</title>
        <authorList>
            <person name="Zhou Z."/>
            <person name="Liu Y."/>
            <person name="Xu W."/>
            <person name="Pan J."/>
            <person name="Luo Z.H."/>
            <person name="Li M."/>
        </authorList>
    </citation>
    <scope>NUCLEOTIDE SEQUENCE [LARGE SCALE GENOMIC DNA]</scope>
    <source>
        <strain evidence="2">SpSt-479</strain>
    </source>
</reference>
<dbReference type="InterPro" id="IPR008928">
    <property type="entry name" value="6-hairpin_glycosidase_sf"/>
</dbReference>
<evidence type="ECO:0000313" key="2">
    <source>
        <dbReference type="EMBL" id="HFI92451.1"/>
    </source>
</evidence>
<dbReference type="InterPro" id="IPR004879">
    <property type="entry name" value="Ssp411-like_TRX"/>
</dbReference>
<dbReference type="CDD" id="cd02955">
    <property type="entry name" value="SSP411"/>
    <property type="match status" value="1"/>
</dbReference>
<evidence type="ECO:0000259" key="1">
    <source>
        <dbReference type="Pfam" id="PF03190"/>
    </source>
</evidence>
<dbReference type="Gene3D" id="3.40.30.10">
    <property type="entry name" value="Glutaredoxin"/>
    <property type="match status" value="1"/>
</dbReference>
<dbReference type="Pfam" id="PF03190">
    <property type="entry name" value="Thioredox_DsbH"/>
    <property type="match status" value="1"/>
</dbReference>
<feature type="domain" description="Spermatogenesis-associated protein 20-like TRX" evidence="1">
    <location>
        <begin position="6"/>
        <end position="166"/>
    </location>
</feature>
<dbReference type="GO" id="GO:0005975">
    <property type="term" value="P:carbohydrate metabolic process"/>
    <property type="evidence" value="ECO:0007669"/>
    <property type="project" value="InterPro"/>
</dbReference>
<name>A0A7V2ZM20_9BACT</name>
<dbReference type="InterPro" id="IPR024705">
    <property type="entry name" value="Ssp411"/>
</dbReference>
<dbReference type="Gene3D" id="1.50.10.10">
    <property type="match status" value="1"/>
</dbReference>
<dbReference type="EMBL" id="DSUJ01000011">
    <property type="protein sequence ID" value="HFI92451.1"/>
    <property type="molecule type" value="Genomic_DNA"/>
</dbReference>
<comment type="caution">
    <text evidence="2">The sequence shown here is derived from an EMBL/GenBank/DDBJ whole genome shotgun (WGS) entry which is preliminary data.</text>
</comment>
<dbReference type="PIRSF" id="PIRSF006402">
    <property type="entry name" value="UCP006402_thioredoxin"/>
    <property type="match status" value="1"/>
</dbReference>
<dbReference type="PANTHER" id="PTHR42899:SF1">
    <property type="entry name" value="SPERMATOGENESIS-ASSOCIATED PROTEIN 20"/>
    <property type="match status" value="1"/>
</dbReference>
<dbReference type="AlphaFoldDB" id="A0A7V2ZM20"/>
<dbReference type="SUPFAM" id="SSF52833">
    <property type="entry name" value="Thioredoxin-like"/>
    <property type="match status" value="1"/>
</dbReference>
<proteinExistence type="predicted"/>
<protein>
    <submittedName>
        <fullName evidence="2">Thioredoxin domain-containing protein</fullName>
    </submittedName>
</protein>
<dbReference type="SUPFAM" id="SSF48208">
    <property type="entry name" value="Six-hairpin glycosidases"/>
    <property type="match status" value="1"/>
</dbReference>
<accession>A0A7V2ZM20</accession>
<dbReference type="Gene3D" id="1.50.10.20">
    <property type="match status" value="1"/>
</dbReference>
<sequence length="691" mass="80628">MIKQPNKLIHEKSPYLLQHAYNPVDWYPWCDEAFEKAKKEDKPIFLSIGYSTCHWCHVMEKESFEDEEIAKLMNETFVSIKVDREERPDIDGVYMSVCQMITGSGGWPLTIVMTPDKKPFFTGTYFPKYNRFGRIGMLELIPKLNDIWKNRKEEVLKSAEEITQALNQVSFKYADEVIDESIFEKAFDEYTRRFDSEYGGFGNAPKFPTPHNLLFLLRYYKRTKDLKALAIVEKTLTEMRKGGIYDHVGFGFARYSTDRYWLVPHFEKMLYDNALLLMAYSEAYQITKNKFYKSTAEEIIEYVLRDMTHPEGGFYSAEDADSEGEEGKFYLWTEVEIRQLLPSDEADFIIKIFNVETNGNWYDEARGIRTGNNILHLKKTYKELAEEFSISENEFTGKLESIRKKMFEWREKRIHPHKDDKILTDWNSLMISALVKASLALSKKEFLEAALSADSFIKKYLYKDEKLLHRFREGESAIDGNLDDYAFFIQSQLDLFEATSEPQYLDYASKMNEILYAKFLDKNSGGYFFTSTDSEQLIVRQKEIYDGAIPSGNSVQLLNLARLYKITGESKFNELFEIQIKAFAAEIKKMPSVFAQFLIGLDFQSDKSIEIIIASEDKALTEQALKEISSLYYPSKIIIQLNAQNFKSLSDRIPYLKNYPIENDLKIYLCKNYVCEQPTNRIEDIISKLKL</sequence>
<gene>
    <name evidence="2" type="ORF">ENS31_13120</name>
</gene>
<dbReference type="PANTHER" id="PTHR42899">
    <property type="entry name" value="SPERMATOGENESIS-ASSOCIATED PROTEIN 20"/>
    <property type="match status" value="1"/>
</dbReference>